<dbReference type="Proteomes" id="UP001055879">
    <property type="component" value="Linkage Group LG03"/>
</dbReference>
<proteinExistence type="predicted"/>
<reference evidence="2" key="1">
    <citation type="journal article" date="2022" name="Mol. Ecol. Resour.">
        <title>The genomes of chicory, endive, great burdock and yacon provide insights into Asteraceae palaeo-polyploidization history and plant inulin production.</title>
        <authorList>
            <person name="Fan W."/>
            <person name="Wang S."/>
            <person name="Wang H."/>
            <person name="Wang A."/>
            <person name="Jiang F."/>
            <person name="Liu H."/>
            <person name="Zhao H."/>
            <person name="Xu D."/>
            <person name="Zhang Y."/>
        </authorList>
    </citation>
    <scope>NUCLEOTIDE SEQUENCE [LARGE SCALE GENOMIC DNA]</scope>
    <source>
        <strain evidence="2">cv. Niubang</strain>
    </source>
</reference>
<comment type="caution">
    <text evidence="1">The sequence shown here is derived from an EMBL/GenBank/DDBJ whole genome shotgun (WGS) entry which is preliminary data.</text>
</comment>
<sequence length="101" mass="11370">MQRLCRRKRSLKASASIRRKQGREIYSFNWAALKYLASMTCIFALTSLDLSPAVSSYSILPFHRVLLPRGHLRSPSAVICSFTIFISHGGPLSLFFPSFSC</sequence>
<organism evidence="1 2">
    <name type="scientific">Arctium lappa</name>
    <name type="common">Greater burdock</name>
    <name type="synonym">Lappa major</name>
    <dbReference type="NCBI Taxonomy" id="4217"/>
    <lineage>
        <taxon>Eukaryota</taxon>
        <taxon>Viridiplantae</taxon>
        <taxon>Streptophyta</taxon>
        <taxon>Embryophyta</taxon>
        <taxon>Tracheophyta</taxon>
        <taxon>Spermatophyta</taxon>
        <taxon>Magnoliopsida</taxon>
        <taxon>eudicotyledons</taxon>
        <taxon>Gunneridae</taxon>
        <taxon>Pentapetalae</taxon>
        <taxon>asterids</taxon>
        <taxon>campanulids</taxon>
        <taxon>Asterales</taxon>
        <taxon>Asteraceae</taxon>
        <taxon>Carduoideae</taxon>
        <taxon>Cardueae</taxon>
        <taxon>Arctiinae</taxon>
        <taxon>Arctium</taxon>
    </lineage>
</organism>
<gene>
    <name evidence="1" type="ORF">L6452_11957</name>
</gene>
<evidence type="ECO:0000313" key="2">
    <source>
        <dbReference type="Proteomes" id="UP001055879"/>
    </source>
</evidence>
<evidence type="ECO:0000313" key="1">
    <source>
        <dbReference type="EMBL" id="KAI3748695.1"/>
    </source>
</evidence>
<dbReference type="EMBL" id="CM042049">
    <property type="protein sequence ID" value="KAI3748695.1"/>
    <property type="molecule type" value="Genomic_DNA"/>
</dbReference>
<accession>A0ACB9DQ55</accession>
<name>A0ACB9DQ55_ARCLA</name>
<reference evidence="1 2" key="2">
    <citation type="journal article" date="2022" name="Mol. Ecol. Resour.">
        <title>The genomes of chicory, endive, great burdock and yacon provide insights into Asteraceae paleo-polyploidization history and plant inulin production.</title>
        <authorList>
            <person name="Fan W."/>
            <person name="Wang S."/>
            <person name="Wang H."/>
            <person name="Wang A."/>
            <person name="Jiang F."/>
            <person name="Liu H."/>
            <person name="Zhao H."/>
            <person name="Xu D."/>
            <person name="Zhang Y."/>
        </authorList>
    </citation>
    <scope>NUCLEOTIDE SEQUENCE [LARGE SCALE GENOMIC DNA]</scope>
    <source>
        <strain evidence="2">cv. Niubang</strain>
    </source>
</reference>
<keyword evidence="2" id="KW-1185">Reference proteome</keyword>
<protein>
    <submittedName>
        <fullName evidence="1">Uncharacterized protein</fullName>
    </submittedName>
</protein>